<sequence length="535" mass="53642">MAMTGTDRDLGPLDDSQEFDDPSPIEDGEPPRAHRPAPEELALEADAAERAPAEGDIASDVELTDREAAANAAAEERRGVERRDVVRWSARALAGVAAVALGVGAVLGAGAVPEDARVRAEPPSTHVQPASPLQSRACAGPALRVGTSDGDDAQAVAQVAEPEVVVGSLGGDVERAATTVPGDDGVDGGESVVQRGESSTLSAAQSVSVDVDAVRGYAVSECSETRLDQWLVGGSTRTGRQAVLTIANASSVGASVDVTVFGPDGPTETVGSTGIAVAPGTVEVLDLAAIAPGVPDAVVRVSSTGAPVAAHLQQTVTRGLDRGGFDVVDPVTALTSAVLPAVAVTEPSGLETQPDYDDAVPVLRLLSPAGGAVRLAFESSDGSTVESEGVLEAGRVTDFPLEELPVGTLAIRVEADSPVVAGARVVAISGEGNDFDWIAGGQPRSGTSAIAVPPGPGATVHVVSAADADQEVVVDGEALALPAGGMLEQRVEGGRAVEVTGDDVVVSVAYRSGSDVGGFTASPQGPTAQGVLVLH</sequence>
<keyword evidence="4" id="KW-1185">Reference proteome</keyword>
<evidence type="ECO:0000256" key="1">
    <source>
        <dbReference type="SAM" id="MobiDB-lite"/>
    </source>
</evidence>
<feature type="transmembrane region" description="Helical" evidence="2">
    <location>
        <begin position="92"/>
        <end position="112"/>
    </location>
</feature>
<dbReference type="STRING" id="684552.SAMN04489719_0850"/>
<feature type="compositionally biased region" description="Basic and acidic residues" evidence="1">
    <location>
        <begin position="1"/>
        <end position="11"/>
    </location>
</feature>
<feature type="compositionally biased region" description="Basic and acidic residues" evidence="1">
    <location>
        <begin position="63"/>
        <end position="80"/>
    </location>
</feature>
<reference evidence="4" key="1">
    <citation type="submission" date="2016-10" db="EMBL/GenBank/DDBJ databases">
        <authorList>
            <person name="Varghese N."/>
            <person name="Submissions S."/>
        </authorList>
    </citation>
    <scope>NUCLEOTIDE SEQUENCE [LARGE SCALE GENOMIC DNA]</scope>
    <source>
        <strain evidence="4">DSM 22965</strain>
    </source>
</reference>
<name>A0A1H1M3N3_9MICO</name>
<keyword evidence="2" id="KW-1133">Transmembrane helix</keyword>
<dbReference type="Proteomes" id="UP000199649">
    <property type="component" value="Chromosome I"/>
</dbReference>
<protein>
    <submittedName>
        <fullName evidence="3">Uncharacterized protein</fullName>
    </submittedName>
</protein>
<evidence type="ECO:0000313" key="4">
    <source>
        <dbReference type="Proteomes" id="UP000199649"/>
    </source>
</evidence>
<feature type="region of interest" description="Disordered" evidence="1">
    <location>
        <begin position="1"/>
        <end position="80"/>
    </location>
</feature>
<gene>
    <name evidence="3" type="ORF">SAMN04489719_0850</name>
</gene>
<dbReference type="EMBL" id="LT629734">
    <property type="protein sequence ID" value="SDR81297.1"/>
    <property type="molecule type" value="Genomic_DNA"/>
</dbReference>
<accession>A0A1H1M3N3</accession>
<evidence type="ECO:0000256" key="2">
    <source>
        <dbReference type="SAM" id="Phobius"/>
    </source>
</evidence>
<organism evidence="3 4">
    <name type="scientific">Agrococcus carbonis</name>
    <dbReference type="NCBI Taxonomy" id="684552"/>
    <lineage>
        <taxon>Bacteria</taxon>
        <taxon>Bacillati</taxon>
        <taxon>Actinomycetota</taxon>
        <taxon>Actinomycetes</taxon>
        <taxon>Micrococcales</taxon>
        <taxon>Microbacteriaceae</taxon>
        <taxon>Agrococcus</taxon>
    </lineage>
</organism>
<dbReference type="InterPro" id="IPR043777">
    <property type="entry name" value="DUF5719"/>
</dbReference>
<feature type="compositionally biased region" description="Acidic residues" evidence="1">
    <location>
        <begin position="15"/>
        <end position="28"/>
    </location>
</feature>
<keyword evidence="2" id="KW-0472">Membrane</keyword>
<dbReference type="AlphaFoldDB" id="A0A1H1M3N3"/>
<dbReference type="Pfam" id="PF18986">
    <property type="entry name" value="DUF5719"/>
    <property type="match status" value="1"/>
</dbReference>
<feature type="compositionally biased region" description="Basic and acidic residues" evidence="1">
    <location>
        <begin position="29"/>
        <end position="38"/>
    </location>
</feature>
<proteinExistence type="predicted"/>
<evidence type="ECO:0000313" key="3">
    <source>
        <dbReference type="EMBL" id="SDR81297.1"/>
    </source>
</evidence>
<keyword evidence="2" id="KW-0812">Transmembrane</keyword>